<keyword evidence="2" id="KW-0472">Membrane</keyword>
<gene>
    <name evidence="3" type="ORF">SAMN05216353_101112</name>
</gene>
<dbReference type="RefSeq" id="WP_089749089.1">
    <property type="nucleotide sequence ID" value="NZ_FOOG01000001.1"/>
</dbReference>
<protein>
    <submittedName>
        <fullName evidence="3">Uncharacterized protein</fullName>
    </submittedName>
</protein>
<dbReference type="OrthoDB" id="2692154at2"/>
<proteinExistence type="predicted"/>
<keyword evidence="2" id="KW-1133">Transmembrane helix</keyword>
<evidence type="ECO:0000256" key="1">
    <source>
        <dbReference type="SAM" id="MobiDB-lite"/>
    </source>
</evidence>
<feature type="compositionally biased region" description="Basic and acidic residues" evidence="1">
    <location>
        <begin position="35"/>
        <end position="44"/>
    </location>
</feature>
<evidence type="ECO:0000256" key="2">
    <source>
        <dbReference type="SAM" id="Phobius"/>
    </source>
</evidence>
<evidence type="ECO:0000313" key="3">
    <source>
        <dbReference type="EMBL" id="SFF53511.1"/>
    </source>
</evidence>
<dbReference type="Proteomes" id="UP000198897">
    <property type="component" value="Unassembled WGS sequence"/>
</dbReference>
<feature type="transmembrane region" description="Helical" evidence="2">
    <location>
        <begin position="12"/>
        <end position="31"/>
    </location>
</feature>
<organism evidence="3 4">
    <name type="scientific">Halobacillus alkaliphilus</name>
    <dbReference type="NCBI Taxonomy" id="396056"/>
    <lineage>
        <taxon>Bacteria</taxon>
        <taxon>Bacillati</taxon>
        <taxon>Bacillota</taxon>
        <taxon>Bacilli</taxon>
        <taxon>Bacillales</taxon>
        <taxon>Bacillaceae</taxon>
        <taxon>Halobacillus</taxon>
    </lineage>
</organism>
<feature type="region of interest" description="Disordered" evidence="1">
    <location>
        <begin position="31"/>
        <end position="107"/>
    </location>
</feature>
<dbReference type="EMBL" id="FOOG01000001">
    <property type="protein sequence ID" value="SFF53511.1"/>
    <property type="molecule type" value="Genomic_DNA"/>
</dbReference>
<keyword evidence="2" id="KW-0812">Transmembrane</keyword>
<reference evidence="4" key="1">
    <citation type="submission" date="2016-10" db="EMBL/GenBank/DDBJ databases">
        <authorList>
            <person name="Varghese N."/>
            <person name="Submissions S."/>
        </authorList>
    </citation>
    <scope>NUCLEOTIDE SEQUENCE [LARGE SCALE GENOMIC DNA]</scope>
    <source>
        <strain evidence="4">FP5</strain>
    </source>
</reference>
<sequence>MGELFELLFSNFLIVAAVIGGIISFFSRMGNDQEDERKQNRPEPSRYPSAPSEEAEDRGPIRTEAGQKNLQEYYEEQQEKIKGYSKDKVSRDPQRTFTYETPNKDIHTTGKIQEGQMERYVPQEDHVPDLPKLKKLNKWDKKRLAEGVLAAEILGQPRAYKPHQSHPRKR</sequence>
<name>A0A1I2JLH1_9BACI</name>
<feature type="compositionally biased region" description="Basic and acidic residues" evidence="1">
    <location>
        <begin position="77"/>
        <end position="94"/>
    </location>
</feature>
<keyword evidence="4" id="KW-1185">Reference proteome</keyword>
<dbReference type="AlphaFoldDB" id="A0A1I2JLH1"/>
<accession>A0A1I2JLH1</accession>
<evidence type="ECO:0000313" key="4">
    <source>
        <dbReference type="Proteomes" id="UP000198897"/>
    </source>
</evidence>